<accession>A0AAN7H818</accession>
<feature type="domain" description="DUF6590" evidence="2">
    <location>
        <begin position="160"/>
        <end position="315"/>
    </location>
</feature>
<name>A0AAN7H818_9PEZI</name>
<feature type="region of interest" description="Disordered" evidence="1">
    <location>
        <begin position="110"/>
        <end position="141"/>
    </location>
</feature>
<protein>
    <recommendedName>
        <fullName evidence="2">DUF6590 domain-containing protein</fullName>
    </recommendedName>
</protein>
<dbReference type="EMBL" id="MU860062">
    <property type="protein sequence ID" value="KAK4239476.1"/>
    <property type="molecule type" value="Genomic_DNA"/>
</dbReference>
<gene>
    <name evidence="3" type="ORF">C8A03DRAFT_42884</name>
</gene>
<dbReference type="InterPro" id="IPR046497">
    <property type="entry name" value="DUF6590"/>
</dbReference>
<keyword evidence="4" id="KW-1185">Reference proteome</keyword>
<feature type="region of interest" description="Disordered" evidence="1">
    <location>
        <begin position="1"/>
        <end position="66"/>
    </location>
</feature>
<evidence type="ECO:0000256" key="1">
    <source>
        <dbReference type="SAM" id="MobiDB-lite"/>
    </source>
</evidence>
<proteinExistence type="predicted"/>
<organism evidence="3 4">
    <name type="scientific">Achaetomium macrosporum</name>
    <dbReference type="NCBI Taxonomy" id="79813"/>
    <lineage>
        <taxon>Eukaryota</taxon>
        <taxon>Fungi</taxon>
        <taxon>Dikarya</taxon>
        <taxon>Ascomycota</taxon>
        <taxon>Pezizomycotina</taxon>
        <taxon>Sordariomycetes</taxon>
        <taxon>Sordariomycetidae</taxon>
        <taxon>Sordariales</taxon>
        <taxon>Chaetomiaceae</taxon>
        <taxon>Achaetomium</taxon>
    </lineage>
</organism>
<comment type="caution">
    <text evidence="3">The sequence shown here is derived from an EMBL/GenBank/DDBJ whole genome shotgun (WGS) entry which is preliminary data.</text>
</comment>
<dbReference type="AlphaFoldDB" id="A0AAN7H818"/>
<reference evidence="3" key="1">
    <citation type="journal article" date="2023" name="Mol. Phylogenet. Evol.">
        <title>Genome-scale phylogeny and comparative genomics of the fungal order Sordariales.</title>
        <authorList>
            <person name="Hensen N."/>
            <person name="Bonometti L."/>
            <person name="Westerberg I."/>
            <person name="Brannstrom I.O."/>
            <person name="Guillou S."/>
            <person name="Cros-Aarteil S."/>
            <person name="Calhoun S."/>
            <person name="Haridas S."/>
            <person name="Kuo A."/>
            <person name="Mondo S."/>
            <person name="Pangilinan J."/>
            <person name="Riley R."/>
            <person name="LaButti K."/>
            <person name="Andreopoulos B."/>
            <person name="Lipzen A."/>
            <person name="Chen C."/>
            <person name="Yan M."/>
            <person name="Daum C."/>
            <person name="Ng V."/>
            <person name="Clum A."/>
            <person name="Steindorff A."/>
            <person name="Ohm R.A."/>
            <person name="Martin F."/>
            <person name="Silar P."/>
            <person name="Natvig D.O."/>
            <person name="Lalanne C."/>
            <person name="Gautier V."/>
            <person name="Ament-Velasquez S.L."/>
            <person name="Kruys A."/>
            <person name="Hutchinson M.I."/>
            <person name="Powell A.J."/>
            <person name="Barry K."/>
            <person name="Miller A.N."/>
            <person name="Grigoriev I.V."/>
            <person name="Debuchy R."/>
            <person name="Gladieux P."/>
            <person name="Hiltunen Thoren M."/>
            <person name="Johannesson H."/>
        </authorList>
    </citation>
    <scope>NUCLEOTIDE SEQUENCE</scope>
    <source>
        <strain evidence="3">CBS 532.94</strain>
    </source>
</reference>
<dbReference type="Pfam" id="PF20233">
    <property type="entry name" value="DUF6590"/>
    <property type="match status" value="1"/>
</dbReference>
<reference evidence="3" key="2">
    <citation type="submission" date="2023-05" db="EMBL/GenBank/DDBJ databases">
        <authorList>
            <consortium name="Lawrence Berkeley National Laboratory"/>
            <person name="Steindorff A."/>
            <person name="Hensen N."/>
            <person name="Bonometti L."/>
            <person name="Westerberg I."/>
            <person name="Brannstrom I.O."/>
            <person name="Guillou S."/>
            <person name="Cros-Aarteil S."/>
            <person name="Calhoun S."/>
            <person name="Haridas S."/>
            <person name="Kuo A."/>
            <person name="Mondo S."/>
            <person name="Pangilinan J."/>
            <person name="Riley R."/>
            <person name="Labutti K."/>
            <person name="Andreopoulos B."/>
            <person name="Lipzen A."/>
            <person name="Chen C."/>
            <person name="Yanf M."/>
            <person name="Daum C."/>
            <person name="Ng V."/>
            <person name="Clum A."/>
            <person name="Ohm R."/>
            <person name="Martin F."/>
            <person name="Silar P."/>
            <person name="Natvig D."/>
            <person name="Lalanne C."/>
            <person name="Gautier V."/>
            <person name="Ament-Velasquez S.L."/>
            <person name="Kruys A."/>
            <person name="Hutchinson M.I."/>
            <person name="Powell A.J."/>
            <person name="Barry K."/>
            <person name="Miller A.N."/>
            <person name="Grigoriev I.V."/>
            <person name="Debuchy R."/>
            <person name="Gladieux P."/>
            <person name="Thoren M.H."/>
            <person name="Johannesson H."/>
        </authorList>
    </citation>
    <scope>NUCLEOTIDE SEQUENCE</scope>
    <source>
        <strain evidence="3">CBS 532.94</strain>
    </source>
</reference>
<dbReference type="Proteomes" id="UP001303760">
    <property type="component" value="Unassembled WGS sequence"/>
</dbReference>
<evidence type="ECO:0000313" key="4">
    <source>
        <dbReference type="Proteomes" id="UP001303760"/>
    </source>
</evidence>
<evidence type="ECO:0000313" key="3">
    <source>
        <dbReference type="EMBL" id="KAK4239476.1"/>
    </source>
</evidence>
<sequence length="323" mass="36842">MAEETTVHEFWQPPAPQDDPDNISLKSDNDADDTSLQSLDIKVDIGASTAAPQEKEHPPPTKEYGARWTWDPAARDYVRFSEDGMKLFYTEYQRFGSNKALSRGSVDANTHINTYNNRSRRDSPEPRTGTIPSGERTPVPGIPLYQEPLGDAFQIVAKPKRFFCIGRIFKTVWFEPGGNNMPRVRADLADWSDKSLAFHGERPIARFRWFVVVRRRLHHSLCFSITTFGGAKTAHKTSRGRLTDFVVLYSSNVEPPRPYDEEGITRDPIAVIIEDDEQYISPIARLDCSRVYTVEDNLRVMKTGRVHPDSLKLLEEYYQESVS</sequence>
<evidence type="ECO:0000259" key="2">
    <source>
        <dbReference type="Pfam" id="PF20233"/>
    </source>
</evidence>